<accession>G2QMM8</accession>
<dbReference type="eggNOG" id="ENOG502SAN2">
    <property type="taxonomic scope" value="Eukaryota"/>
</dbReference>
<dbReference type="KEGG" id="mtm:MYCTH_2311150"/>
<keyword evidence="3" id="KW-1185">Reference proteome</keyword>
<dbReference type="STRING" id="573729.G2QMM8"/>
<dbReference type="AlphaFoldDB" id="G2QMM8"/>
<evidence type="ECO:0000256" key="1">
    <source>
        <dbReference type="SAM" id="Coils"/>
    </source>
</evidence>
<gene>
    <name evidence="2" type="ORF">MYCTH_2311150</name>
</gene>
<reference evidence="2 3" key="1">
    <citation type="journal article" date="2011" name="Nat. Biotechnol.">
        <title>Comparative genomic analysis of the thermophilic biomass-degrading fungi Myceliophthora thermophila and Thielavia terrestris.</title>
        <authorList>
            <person name="Berka R.M."/>
            <person name="Grigoriev I.V."/>
            <person name="Otillar R."/>
            <person name="Salamov A."/>
            <person name="Grimwood J."/>
            <person name="Reid I."/>
            <person name="Ishmael N."/>
            <person name="John T."/>
            <person name="Darmond C."/>
            <person name="Moisan M.-C."/>
            <person name="Henrissat B."/>
            <person name="Coutinho P.M."/>
            <person name="Lombard V."/>
            <person name="Natvig D.O."/>
            <person name="Lindquist E."/>
            <person name="Schmutz J."/>
            <person name="Lucas S."/>
            <person name="Harris P."/>
            <person name="Powlowski J."/>
            <person name="Bellemare A."/>
            <person name="Taylor D."/>
            <person name="Butler G."/>
            <person name="de Vries R.P."/>
            <person name="Allijn I.E."/>
            <person name="van den Brink J."/>
            <person name="Ushinsky S."/>
            <person name="Storms R."/>
            <person name="Powell A.J."/>
            <person name="Paulsen I.T."/>
            <person name="Elbourne L.D.H."/>
            <person name="Baker S.E."/>
            <person name="Magnuson J."/>
            <person name="LaBoissiere S."/>
            <person name="Clutterbuck A.J."/>
            <person name="Martinez D."/>
            <person name="Wogulis M."/>
            <person name="de Leon A.L."/>
            <person name="Rey M.W."/>
            <person name="Tsang A."/>
        </authorList>
    </citation>
    <scope>NUCLEOTIDE SEQUENCE [LARGE SCALE GENOMIC DNA]</scope>
    <source>
        <strain evidence="3">ATCC 42464 / BCRC 31852 / DSM 1799</strain>
    </source>
</reference>
<feature type="coiled-coil region" evidence="1">
    <location>
        <begin position="14"/>
        <end position="41"/>
    </location>
</feature>
<proteinExistence type="predicted"/>
<dbReference type="EMBL" id="CP003007">
    <property type="protein sequence ID" value="AEO61208.1"/>
    <property type="molecule type" value="Genomic_DNA"/>
</dbReference>
<dbReference type="GeneID" id="11506331"/>
<dbReference type="Proteomes" id="UP000007322">
    <property type="component" value="Chromosome 6"/>
</dbReference>
<dbReference type="HOGENOM" id="CLU_178673_0_0_1"/>
<sequence length="71" mass="8171">MAAETAEMEADRALMASRESVREARENVRMLELEAKEEVRRAKIKEHHAKEFSKRGKLLGSKWPDFVTAVD</sequence>
<dbReference type="RefSeq" id="XP_003666453.1">
    <property type="nucleotide sequence ID" value="XM_003666405.1"/>
</dbReference>
<dbReference type="OrthoDB" id="3211582at2759"/>
<evidence type="ECO:0000313" key="3">
    <source>
        <dbReference type="Proteomes" id="UP000007322"/>
    </source>
</evidence>
<dbReference type="InParanoid" id="G2QMM8"/>
<evidence type="ECO:0000313" key="2">
    <source>
        <dbReference type="EMBL" id="AEO61208.1"/>
    </source>
</evidence>
<protein>
    <submittedName>
        <fullName evidence="2">Uncharacterized protein</fullName>
    </submittedName>
</protein>
<organism evidence="2 3">
    <name type="scientific">Thermothelomyces thermophilus (strain ATCC 42464 / BCRC 31852 / DSM 1799)</name>
    <name type="common">Sporotrichum thermophile</name>
    <dbReference type="NCBI Taxonomy" id="573729"/>
    <lineage>
        <taxon>Eukaryota</taxon>
        <taxon>Fungi</taxon>
        <taxon>Dikarya</taxon>
        <taxon>Ascomycota</taxon>
        <taxon>Pezizomycotina</taxon>
        <taxon>Sordariomycetes</taxon>
        <taxon>Sordariomycetidae</taxon>
        <taxon>Sordariales</taxon>
        <taxon>Chaetomiaceae</taxon>
        <taxon>Thermothelomyces</taxon>
    </lineage>
</organism>
<dbReference type="VEuPathDB" id="FungiDB:MYCTH_2311150"/>
<keyword evidence="1" id="KW-0175">Coiled coil</keyword>
<name>G2QMM8_THET4</name>